<dbReference type="InterPro" id="IPR029058">
    <property type="entry name" value="AB_hydrolase_fold"/>
</dbReference>
<sequence>MTLSALTEYLCASPTELYSFLCYSAPSITRAWFDRSDTSSSCKLTSLWSTRDPVSEKQRKFLRFHWQSVGSFDSTLSAVEDDCVYMTSSPSGKHTVKFFQTNGKTSNRRLEIWNNSTLERSIRCSETLHGSFYFDEWFGGVAWSPDEQKLLYLAEQPSDPTTSFFATDSKPEQKKGEQFVRQVDFGETYTGKKLAALFVLDMFQILRVQGIDDQLAVSEPQWSPNSNHIVLIGRHLVLKESYPLGVKYCYNRPSFLLSARLALSKDNAKLEDIQSLTNPQEESLDWCVRSPRFHPSGDWIIYVSTPKTQQDVHNGTSILRLVDWKASRIVTLIDRVHQNSNNENSFPGLYLHSLPSNPWQDKQTLWMDSIWNSQSVLLQVRNVSLTDPAQVDIRPIDISGDEQENIFVLDVLSNNILLNISTPLCSSSLYLVRLSLEENRVLDRIRLSEPLDLSFALDWITPTRLQLTEEQQVKLLALSHSESFEPHDRTFEAFIVYPRPSYLNEKKRMCLICFPHGGPHSSHLIQFQLGVVFLALRGYAVLMVNYRGSLGRGQQSLNSLIGKIGYQDVEECVVATEWARQVVPSLSKETRVAALGGSHGGFLSAHLTSQYPSIYRVAVLRNPVTNIVSMHSSTDIRDWCFTELGYSTWEAKDKMESLLAQPDILARMWSHSPISHVKNCQAPTLLLVGGSDRRVPPSQGIEWYQILKSKKIPSKLLWYPDSDHSINDSPSNDDAWMHTLLWLDEYLCDH</sequence>
<dbReference type="OrthoDB" id="416344at2759"/>
<organism evidence="10 11">
    <name type="scientific">Galdieria partita</name>
    <dbReference type="NCBI Taxonomy" id="83374"/>
    <lineage>
        <taxon>Eukaryota</taxon>
        <taxon>Rhodophyta</taxon>
        <taxon>Bangiophyceae</taxon>
        <taxon>Galdieriales</taxon>
        <taxon>Galdieriaceae</taxon>
        <taxon>Galdieria</taxon>
    </lineage>
</organism>
<reference evidence="10" key="1">
    <citation type="journal article" date="2022" name="Proc. Natl. Acad. Sci. U.S.A.">
        <title>Life cycle and functional genomics of the unicellular red alga Galdieria for elucidating algal and plant evolution and industrial use.</title>
        <authorList>
            <person name="Hirooka S."/>
            <person name="Itabashi T."/>
            <person name="Ichinose T.M."/>
            <person name="Onuma R."/>
            <person name="Fujiwara T."/>
            <person name="Yamashita S."/>
            <person name="Jong L.W."/>
            <person name="Tomita R."/>
            <person name="Iwane A.H."/>
            <person name="Miyagishima S.Y."/>
        </authorList>
    </citation>
    <scope>NUCLEOTIDE SEQUENCE</scope>
    <source>
        <strain evidence="10">NBRC 102759</strain>
    </source>
</reference>
<evidence type="ECO:0000256" key="3">
    <source>
        <dbReference type="ARBA" id="ARBA00010040"/>
    </source>
</evidence>
<comment type="catalytic activity">
    <reaction evidence="1">
        <text>Cleavage of an N-acetyl or N-formyl amino acid from the N-terminus of a polypeptide.</text>
        <dbReference type="EC" id="3.4.19.1"/>
    </reaction>
</comment>
<keyword evidence="11" id="KW-1185">Reference proteome</keyword>
<dbReference type="GO" id="GO:0006508">
    <property type="term" value="P:proteolysis"/>
    <property type="evidence" value="ECO:0007669"/>
    <property type="project" value="InterPro"/>
</dbReference>
<evidence type="ECO:0000256" key="5">
    <source>
        <dbReference type="ARBA" id="ARBA00012917"/>
    </source>
</evidence>
<comment type="similarity">
    <text evidence="3">Belongs to the peptidase S9C family.</text>
</comment>
<name>A0A9C7UPJ3_9RHOD</name>
<evidence type="ECO:0000313" key="10">
    <source>
        <dbReference type="EMBL" id="GJQ10570.1"/>
    </source>
</evidence>
<evidence type="ECO:0000259" key="9">
    <source>
        <dbReference type="Pfam" id="PF19283"/>
    </source>
</evidence>
<dbReference type="SUPFAM" id="SSF53474">
    <property type="entry name" value="alpha/beta-Hydrolases"/>
    <property type="match status" value="1"/>
</dbReference>
<evidence type="ECO:0000256" key="6">
    <source>
        <dbReference type="ARBA" id="ARBA00022490"/>
    </source>
</evidence>
<evidence type="ECO:0000256" key="1">
    <source>
        <dbReference type="ARBA" id="ARBA00000721"/>
    </source>
</evidence>
<dbReference type="Proteomes" id="UP001061958">
    <property type="component" value="Unassembled WGS sequence"/>
</dbReference>
<proteinExistence type="inferred from homology"/>
<comment type="subunit">
    <text evidence="4">Homotetramer.</text>
</comment>
<dbReference type="PANTHER" id="PTHR42776">
    <property type="entry name" value="SERINE PEPTIDASE S9 FAMILY MEMBER"/>
    <property type="match status" value="1"/>
</dbReference>
<protein>
    <recommendedName>
        <fullName evidence="5">acylaminoacyl-peptidase</fullName>
        <ecNumber evidence="5">3.4.19.1</ecNumber>
    </recommendedName>
</protein>
<evidence type="ECO:0000256" key="7">
    <source>
        <dbReference type="ARBA" id="ARBA00022801"/>
    </source>
</evidence>
<dbReference type="Pfam" id="PF00326">
    <property type="entry name" value="Peptidase_S9"/>
    <property type="match status" value="1"/>
</dbReference>
<dbReference type="EC" id="3.4.19.1" evidence="5"/>
<dbReference type="PANTHER" id="PTHR42776:SF4">
    <property type="entry name" value="ACYLAMINO-ACID-RELEASING ENZYME"/>
    <property type="match status" value="1"/>
</dbReference>
<dbReference type="SUPFAM" id="SSF82171">
    <property type="entry name" value="DPP6 N-terminal domain-like"/>
    <property type="match status" value="1"/>
</dbReference>
<evidence type="ECO:0000256" key="2">
    <source>
        <dbReference type="ARBA" id="ARBA00004496"/>
    </source>
</evidence>
<dbReference type="EMBL" id="BQMJ01000016">
    <property type="protein sequence ID" value="GJQ10570.1"/>
    <property type="molecule type" value="Genomic_DNA"/>
</dbReference>
<dbReference type="InterPro" id="IPR045550">
    <property type="entry name" value="AARE_N"/>
</dbReference>
<dbReference type="GO" id="GO:0008242">
    <property type="term" value="F:omega peptidase activity"/>
    <property type="evidence" value="ECO:0007669"/>
    <property type="project" value="UniProtKB-EC"/>
</dbReference>
<keyword evidence="7" id="KW-0378">Hydrolase</keyword>
<reference evidence="10" key="2">
    <citation type="submission" date="2022-01" db="EMBL/GenBank/DDBJ databases">
        <authorList>
            <person name="Hirooka S."/>
            <person name="Miyagishima S.Y."/>
        </authorList>
    </citation>
    <scope>NUCLEOTIDE SEQUENCE</scope>
    <source>
        <strain evidence="10">NBRC 102759</strain>
    </source>
</reference>
<evidence type="ECO:0000259" key="8">
    <source>
        <dbReference type="Pfam" id="PF00326"/>
    </source>
</evidence>
<dbReference type="InterPro" id="IPR001375">
    <property type="entry name" value="Peptidase_S9_cat"/>
</dbReference>
<comment type="subcellular location">
    <subcellularLocation>
        <location evidence="2">Cytoplasm</location>
    </subcellularLocation>
</comment>
<evidence type="ECO:0000256" key="4">
    <source>
        <dbReference type="ARBA" id="ARBA00011881"/>
    </source>
</evidence>
<accession>A0A9C7UPJ3</accession>
<evidence type="ECO:0000313" key="11">
    <source>
        <dbReference type="Proteomes" id="UP001061958"/>
    </source>
</evidence>
<feature type="domain" description="Acylamino-acid-releasing enzyme N-terminal" evidence="9">
    <location>
        <begin position="23"/>
        <end position="427"/>
    </location>
</feature>
<dbReference type="Pfam" id="PF19283">
    <property type="entry name" value="APEH_N"/>
    <property type="match status" value="1"/>
</dbReference>
<comment type="caution">
    <text evidence="10">The sequence shown here is derived from an EMBL/GenBank/DDBJ whole genome shotgun (WGS) entry which is preliminary data.</text>
</comment>
<keyword evidence="6" id="KW-0963">Cytoplasm</keyword>
<dbReference type="Gene3D" id="3.40.50.1820">
    <property type="entry name" value="alpha/beta hydrolase"/>
    <property type="match status" value="1"/>
</dbReference>
<gene>
    <name evidence="10" type="ORF">GpartN1_g2361.t1</name>
</gene>
<dbReference type="GO" id="GO:0005737">
    <property type="term" value="C:cytoplasm"/>
    <property type="evidence" value="ECO:0007669"/>
    <property type="project" value="UniProtKB-SubCell"/>
</dbReference>
<dbReference type="GO" id="GO:0004252">
    <property type="term" value="F:serine-type endopeptidase activity"/>
    <property type="evidence" value="ECO:0007669"/>
    <property type="project" value="TreeGrafter"/>
</dbReference>
<feature type="domain" description="Peptidase S9 prolyl oligopeptidase catalytic" evidence="8">
    <location>
        <begin position="527"/>
        <end position="747"/>
    </location>
</feature>
<dbReference type="AlphaFoldDB" id="A0A9C7UPJ3"/>